<dbReference type="PANTHER" id="PTHR43055:SF1">
    <property type="entry name" value="FORMATE-DEPENDENT PHOSPHORIBOSYLGLYCINAMIDE FORMYLTRANSFERASE"/>
    <property type="match status" value="1"/>
</dbReference>
<dbReference type="Gene3D" id="3.30.1490.20">
    <property type="entry name" value="ATP-grasp fold, A domain"/>
    <property type="match status" value="1"/>
</dbReference>
<dbReference type="Gene3D" id="3.30.470.20">
    <property type="entry name" value="ATP-grasp fold, B domain"/>
    <property type="match status" value="1"/>
</dbReference>
<dbReference type="PROSITE" id="PS50975">
    <property type="entry name" value="ATP_GRASP"/>
    <property type="match status" value="1"/>
</dbReference>
<sequence>MKRGSKMNLLFCSVGRRGELVKDFKQTMKNHGNIIATDCSEYAPAIYLADKYYITSRIDDENYISELINICKKEDIKAIMTFIDPEIEILTKNRELFKEIGVEVLHPEYETAKICFDKYKFAKHLEANSISTVKTYGDIKEFLENKDGVDFPVFVKPRTGSGSVGARKINNIDELEVAFSDDKSLIIQELMDEEDVDVDVYVDTHSRELVSFFSKRKIETRIGGASKTISFIDKNIEPLLEKLVNCLDFYGPMDVDLFYKNGQYFISEINPRFGGAYLHAYGAGVDFVEFIMNNLEGKENSKSFYQYDEGVLMMMYDSVVIQNTNGAVKND</sequence>
<dbReference type="Pfam" id="PF02655">
    <property type="entry name" value="ATP-grasp_3"/>
    <property type="match status" value="1"/>
</dbReference>
<evidence type="ECO:0000256" key="1">
    <source>
        <dbReference type="ARBA" id="ARBA00022598"/>
    </source>
</evidence>
<reference evidence="6" key="1">
    <citation type="journal article" date="2018" name="Infect. Immun.">
        <title>Identification of the Chromosomal Region Essential for Serovar-Specific Antigen and Virulence of Serovar 1 and 2 Strains of Erysipelothrix rhusiopathiae.</title>
        <authorList>
            <person name="Ogawa Y."/>
            <person name="Shiraiwa K."/>
            <person name="Nishikawa S."/>
            <person name="Eguchi M."/>
            <person name="Shimoji Y."/>
        </authorList>
    </citation>
    <scope>NUCLEOTIDE SEQUENCE</scope>
    <source>
        <strain evidence="6">Nagano 11-2</strain>
    </source>
</reference>
<dbReference type="NCBIfam" id="NF009406">
    <property type="entry name" value="PRK12767.1-5"/>
    <property type="match status" value="1"/>
</dbReference>
<evidence type="ECO:0000313" key="6">
    <source>
        <dbReference type="EMBL" id="BBE36278.1"/>
    </source>
</evidence>
<dbReference type="Pfam" id="PF21360">
    <property type="entry name" value="PylC-like_N"/>
    <property type="match status" value="1"/>
</dbReference>
<dbReference type="GO" id="GO:0046872">
    <property type="term" value="F:metal ion binding"/>
    <property type="evidence" value="ECO:0007669"/>
    <property type="project" value="InterPro"/>
</dbReference>
<dbReference type="AlphaFoldDB" id="A0A2Z6FYR5"/>
<dbReference type="GO" id="GO:0005524">
    <property type="term" value="F:ATP binding"/>
    <property type="evidence" value="ECO:0007669"/>
    <property type="project" value="UniProtKB-UniRule"/>
</dbReference>
<proteinExistence type="predicted"/>
<dbReference type="GO" id="GO:0016874">
    <property type="term" value="F:ligase activity"/>
    <property type="evidence" value="ECO:0007669"/>
    <property type="project" value="UniProtKB-KW"/>
</dbReference>
<keyword evidence="1" id="KW-0436">Ligase</keyword>
<dbReference type="InterPro" id="IPR003806">
    <property type="entry name" value="ATP-grasp_PylC-type"/>
</dbReference>
<dbReference type="EMBL" id="LC380398">
    <property type="protein sequence ID" value="BBE36278.1"/>
    <property type="molecule type" value="Genomic_DNA"/>
</dbReference>
<dbReference type="InterPro" id="IPR013815">
    <property type="entry name" value="ATP_grasp_subdomain_1"/>
</dbReference>
<dbReference type="PANTHER" id="PTHR43055">
    <property type="entry name" value="FORMATE-DEPENDENT PHOSPHORIBOSYLGLYCINAMIDE FORMYLTRANSFERASE"/>
    <property type="match status" value="1"/>
</dbReference>
<name>A0A2Z6FYR5_ERYRH</name>
<evidence type="ECO:0000256" key="2">
    <source>
        <dbReference type="ARBA" id="ARBA00022741"/>
    </source>
</evidence>
<protein>
    <submittedName>
        <fullName evidence="6">ATP-grasp domain-containing protein</fullName>
    </submittedName>
</protein>
<organism evidence="6">
    <name type="scientific">Erysipelothrix rhusiopathiae</name>
    <dbReference type="NCBI Taxonomy" id="1648"/>
    <lineage>
        <taxon>Bacteria</taxon>
        <taxon>Bacillati</taxon>
        <taxon>Bacillota</taxon>
        <taxon>Erysipelotrichia</taxon>
        <taxon>Erysipelotrichales</taxon>
        <taxon>Erysipelotrichaceae</taxon>
        <taxon>Erysipelothrix</taxon>
    </lineage>
</organism>
<dbReference type="InterPro" id="IPR011761">
    <property type="entry name" value="ATP-grasp"/>
</dbReference>
<evidence type="ECO:0000259" key="5">
    <source>
        <dbReference type="PROSITE" id="PS50975"/>
    </source>
</evidence>
<feature type="domain" description="ATP-grasp" evidence="5">
    <location>
        <begin position="117"/>
        <end position="296"/>
    </location>
</feature>
<keyword evidence="3 4" id="KW-0067">ATP-binding</keyword>
<evidence type="ECO:0000256" key="3">
    <source>
        <dbReference type="ARBA" id="ARBA00022840"/>
    </source>
</evidence>
<dbReference type="Gene3D" id="3.40.50.20">
    <property type="match status" value="1"/>
</dbReference>
<accession>A0A2Z6FYR5</accession>
<dbReference type="InterPro" id="IPR048764">
    <property type="entry name" value="PylC_N"/>
</dbReference>
<dbReference type="SUPFAM" id="SSF56059">
    <property type="entry name" value="Glutathione synthetase ATP-binding domain-like"/>
    <property type="match status" value="1"/>
</dbReference>
<dbReference type="GO" id="GO:0005829">
    <property type="term" value="C:cytosol"/>
    <property type="evidence" value="ECO:0007669"/>
    <property type="project" value="TreeGrafter"/>
</dbReference>
<keyword evidence="2 4" id="KW-0547">Nucleotide-binding</keyword>
<evidence type="ECO:0000256" key="4">
    <source>
        <dbReference type="PROSITE-ProRule" id="PRU00409"/>
    </source>
</evidence>